<keyword evidence="2" id="KW-1133">Transmembrane helix</keyword>
<dbReference type="GO" id="GO:0071786">
    <property type="term" value="P:endoplasmic reticulum tubular network organization"/>
    <property type="evidence" value="ECO:0000318"/>
    <property type="project" value="GO_Central"/>
</dbReference>
<keyword evidence="2" id="KW-0862">Zinc</keyword>
<comment type="similarity">
    <text evidence="1 2">Belongs to the lunapark family.</text>
</comment>
<keyword evidence="6" id="KW-1185">Reference proteome</keyword>
<protein>
    <recommendedName>
        <fullName evidence="2">Endoplasmic reticulum junction formation protein lunapark</fullName>
    </recommendedName>
</protein>
<evidence type="ECO:0000313" key="6">
    <source>
        <dbReference type="Proteomes" id="UP000005239"/>
    </source>
</evidence>
<feature type="transmembrane region" description="Helical" evidence="2">
    <location>
        <begin position="72"/>
        <end position="97"/>
    </location>
</feature>
<evidence type="ECO:0000256" key="2">
    <source>
        <dbReference type="RuleBase" id="RU367073"/>
    </source>
</evidence>
<evidence type="ECO:0000313" key="5">
    <source>
        <dbReference type="EnsemblMetazoa" id="PPA42331.1"/>
    </source>
</evidence>
<comment type="subcellular location">
    <subcellularLocation>
        <location evidence="2">Endoplasmic reticulum membrane</location>
        <topology evidence="2">Multi-pass membrane protein</topology>
    </subcellularLocation>
</comment>
<keyword evidence="2" id="KW-0472">Membrane</keyword>
<evidence type="ECO:0000259" key="4">
    <source>
        <dbReference type="Pfam" id="PF10058"/>
    </source>
</evidence>
<dbReference type="GO" id="GO:0071788">
    <property type="term" value="P:endoplasmic reticulum tubular network maintenance"/>
    <property type="evidence" value="ECO:0007669"/>
    <property type="project" value="UniProtKB-UniRule"/>
</dbReference>
<comment type="domain">
    <text evidence="2">The C4-type zinc finger motif is necessary both for its ER three-way tubular junction localization and formation.</text>
</comment>
<dbReference type="AlphaFoldDB" id="A0A2A6D205"/>
<feature type="compositionally biased region" description="Polar residues" evidence="3">
    <location>
        <begin position="308"/>
        <end position="329"/>
    </location>
</feature>
<feature type="region of interest" description="Disordered" evidence="3">
    <location>
        <begin position="308"/>
        <end position="374"/>
    </location>
</feature>
<name>A0A2A6D205_PRIPA</name>
<dbReference type="InterPro" id="IPR040115">
    <property type="entry name" value="Lnp"/>
</dbReference>
<feature type="compositionally biased region" description="Basic and acidic residues" evidence="3">
    <location>
        <begin position="354"/>
        <end position="363"/>
    </location>
</feature>
<proteinExistence type="inferred from homology"/>
<evidence type="ECO:0000256" key="1">
    <source>
        <dbReference type="ARBA" id="ARBA00009940"/>
    </source>
</evidence>
<dbReference type="InterPro" id="IPR019273">
    <property type="entry name" value="Lunapark_Znf"/>
</dbReference>
<keyword evidence="2" id="KW-0479">Metal-binding</keyword>
<accession>A0A2A6D205</accession>
<sequence>MGSWFSRRKPVSEELESLSTQMKEFRREIESMNKTRRNALWYLSLLIFVVSSSSVGYIFTTIAERTHQFNEVVFKILLSSCSLVGGIVIIVVTRRLINIFYDFRVRRKHAYLDELIAKKKSLLESVKETETFKVAKEILEKYDEDFVDESKLQQQASLMQKGVGNIRSPPITQQQLQRIQMSSPQQVRKRMMPPPSQIQQMQQQPHLPHGTPAPPRNDPNNAPSGLHFQGRPQSIKPIRPYAQEAKSGMEKVVDYFFGDGPNSRLALICNQCHCHNGMAFPGEFEYLAYICYMCGHFNPARKMRNASGTDSMSGLSTPMISRQPSTRSLMTAVPDEEVLREAKEDDEETVEAGLEVKNEDHNTSSENETDQEKL</sequence>
<feature type="region of interest" description="Disordered" evidence="3">
    <location>
        <begin position="162"/>
        <end position="235"/>
    </location>
</feature>
<keyword evidence="2" id="KW-0256">Endoplasmic reticulum</keyword>
<dbReference type="GO" id="GO:1903373">
    <property type="term" value="P:positive regulation of endoplasmic reticulum tubular network organization"/>
    <property type="evidence" value="ECO:0007669"/>
    <property type="project" value="UniProtKB-UniRule"/>
</dbReference>
<dbReference type="Proteomes" id="UP000005239">
    <property type="component" value="Unassembled WGS sequence"/>
</dbReference>
<reference evidence="6" key="1">
    <citation type="journal article" date="2008" name="Nat. Genet.">
        <title>The Pristionchus pacificus genome provides a unique perspective on nematode lifestyle and parasitism.</title>
        <authorList>
            <person name="Dieterich C."/>
            <person name="Clifton S.W."/>
            <person name="Schuster L.N."/>
            <person name="Chinwalla A."/>
            <person name="Delehaunty K."/>
            <person name="Dinkelacker I."/>
            <person name="Fulton L."/>
            <person name="Fulton R."/>
            <person name="Godfrey J."/>
            <person name="Minx P."/>
            <person name="Mitreva M."/>
            <person name="Roeseler W."/>
            <person name="Tian H."/>
            <person name="Witte H."/>
            <person name="Yang S.P."/>
            <person name="Wilson R.K."/>
            <person name="Sommer R.J."/>
        </authorList>
    </citation>
    <scope>NUCLEOTIDE SEQUENCE [LARGE SCALE GENOMIC DNA]</scope>
    <source>
        <strain evidence="6">PS312</strain>
    </source>
</reference>
<feature type="compositionally biased region" description="Polar residues" evidence="3">
    <location>
        <begin position="170"/>
        <end position="186"/>
    </location>
</feature>
<dbReference type="OrthoDB" id="3169036at2759"/>
<feature type="transmembrane region" description="Helical" evidence="2">
    <location>
        <begin position="39"/>
        <end position="60"/>
    </location>
</feature>
<gene>
    <name evidence="5" type="primary">WBGene00280700</name>
</gene>
<dbReference type="GO" id="GO:0008270">
    <property type="term" value="F:zinc ion binding"/>
    <property type="evidence" value="ECO:0007669"/>
    <property type="project" value="UniProtKB-KW"/>
</dbReference>
<comment type="function">
    <text evidence="2">Plays a role in determining ER morphology.</text>
</comment>
<accession>A0A8R1UWF9</accession>
<dbReference type="GO" id="GO:0098826">
    <property type="term" value="C:endoplasmic reticulum tubular network membrane"/>
    <property type="evidence" value="ECO:0007669"/>
    <property type="project" value="UniProtKB-UniRule"/>
</dbReference>
<keyword evidence="2" id="KW-0812">Transmembrane</keyword>
<keyword evidence="2" id="KW-0863">Zinc-finger</keyword>
<dbReference type="EnsemblMetazoa" id="PPA42331.1">
    <property type="protein sequence ID" value="PPA42331.1"/>
    <property type="gene ID" value="WBGene00280700"/>
</dbReference>
<feature type="domain" description="Lunapark zinc ribbon" evidence="4">
    <location>
        <begin position="249"/>
        <end position="298"/>
    </location>
</feature>
<reference evidence="5" key="2">
    <citation type="submission" date="2022-06" db="UniProtKB">
        <authorList>
            <consortium name="EnsemblMetazoa"/>
        </authorList>
    </citation>
    <scope>IDENTIFICATION</scope>
    <source>
        <strain evidence="5">PS312</strain>
    </source>
</reference>
<dbReference type="PANTHER" id="PTHR22166">
    <property type="entry name" value="ENDOPLASMIC RETICULUM JUNCTION FORMATION PROTEIN LUNAPARK"/>
    <property type="match status" value="1"/>
</dbReference>
<dbReference type="Pfam" id="PF10058">
    <property type="entry name" value="Zn_ribbon_10"/>
    <property type="match status" value="1"/>
</dbReference>
<evidence type="ECO:0000256" key="3">
    <source>
        <dbReference type="SAM" id="MobiDB-lite"/>
    </source>
</evidence>
<dbReference type="PANTHER" id="PTHR22166:SF12">
    <property type="entry name" value="ENDOPLASMIC RETICULUM JUNCTION FORMATION PROTEIN LUNAPARK"/>
    <property type="match status" value="1"/>
</dbReference>
<dbReference type="GO" id="GO:0071782">
    <property type="term" value="C:endoplasmic reticulum tubular network"/>
    <property type="evidence" value="ECO:0000318"/>
    <property type="project" value="GO_Central"/>
</dbReference>
<organism evidence="5 6">
    <name type="scientific">Pristionchus pacificus</name>
    <name type="common">Parasitic nematode worm</name>
    <dbReference type="NCBI Taxonomy" id="54126"/>
    <lineage>
        <taxon>Eukaryota</taxon>
        <taxon>Metazoa</taxon>
        <taxon>Ecdysozoa</taxon>
        <taxon>Nematoda</taxon>
        <taxon>Chromadorea</taxon>
        <taxon>Rhabditida</taxon>
        <taxon>Rhabditina</taxon>
        <taxon>Diplogasteromorpha</taxon>
        <taxon>Diplogasteroidea</taxon>
        <taxon>Neodiplogasteridae</taxon>
        <taxon>Pristionchus</taxon>
    </lineage>
</organism>